<proteinExistence type="predicted"/>
<accession>A0A5Q2N7X0</accession>
<name>A0A5Q2N7X0_9FIRM</name>
<sequence>MSIARGTYFLYTVFPGDSLYAIGRRFGSSVEELEQLNALYPPFTDPGLIFPGQLLIVPYGYGDLAAGTFLFVRPGDSLYRIARQFSTSVENLIQINPQIDNPALIYPNELVQLPAQIYIVSPSDSLYKIGAQSAVSVGALIRANQDRPGFSADALYPGYGLILPRFEPVIEPLEPLDQLASLLPNQAGFTWYYEGFAEYGHVMTLQSIEREPNRYVYRVTGEVNDPSEGEAVGRDFRLALQYVITGESLFQIKREEAMLDSPFDQLELIRLPLQQGNRWRQEVTDRAGQTFALDSIIEDVQEDRGARVYTVRYTLNGSDYYELRRIREGIGVVYFEKLLVLGDQQFPVSYFLYEDISGLQR</sequence>
<dbReference type="CDD" id="cd00118">
    <property type="entry name" value="LysM"/>
    <property type="match status" value="3"/>
</dbReference>
<dbReference type="KEGG" id="hcv:FTV88_2492"/>
<dbReference type="AlphaFoldDB" id="A0A5Q2N7X0"/>
<dbReference type="Pfam" id="PF01476">
    <property type="entry name" value="LysM"/>
    <property type="match status" value="3"/>
</dbReference>
<dbReference type="Proteomes" id="UP000366051">
    <property type="component" value="Chromosome"/>
</dbReference>
<evidence type="ECO:0000313" key="2">
    <source>
        <dbReference type="EMBL" id="QGG48585.1"/>
    </source>
</evidence>
<reference evidence="3" key="1">
    <citation type="submission" date="2019-11" db="EMBL/GenBank/DDBJ databases">
        <title>Genome sequence of Heliorestis convoluta strain HH, an alkaliphilic and minimalistic phototrophic bacterium from a soda lake in Egypt.</title>
        <authorList>
            <person name="Dewey E.D."/>
            <person name="Stokes L.M."/>
            <person name="Burchell B.M."/>
            <person name="Shaffer K.N."/>
            <person name="Huntington A.M."/>
            <person name="Baker J.M."/>
            <person name="Nadendla S."/>
            <person name="Giglio M.G."/>
            <person name="Touchman J.W."/>
            <person name="Blankenship R.E."/>
            <person name="Madigan M.T."/>
            <person name="Sattley W.M."/>
        </authorList>
    </citation>
    <scope>NUCLEOTIDE SEQUENCE [LARGE SCALE GENOMIC DNA]</scope>
    <source>
        <strain evidence="3">HH</strain>
    </source>
</reference>
<keyword evidence="3" id="KW-1185">Reference proteome</keyword>
<feature type="domain" description="LysM" evidence="1">
    <location>
        <begin position="9"/>
        <end position="57"/>
    </location>
</feature>
<feature type="domain" description="LysM" evidence="1">
    <location>
        <begin position="68"/>
        <end position="113"/>
    </location>
</feature>
<dbReference type="InterPro" id="IPR018392">
    <property type="entry name" value="LysM"/>
</dbReference>
<dbReference type="EMBL" id="CP045875">
    <property type="protein sequence ID" value="QGG48585.1"/>
    <property type="molecule type" value="Genomic_DNA"/>
</dbReference>
<dbReference type="PROSITE" id="PS51782">
    <property type="entry name" value="LYSM"/>
    <property type="match status" value="3"/>
</dbReference>
<feature type="domain" description="LysM" evidence="1">
    <location>
        <begin position="116"/>
        <end position="163"/>
    </location>
</feature>
<dbReference type="InterPro" id="IPR036779">
    <property type="entry name" value="LysM_dom_sf"/>
</dbReference>
<evidence type="ECO:0000259" key="1">
    <source>
        <dbReference type="PROSITE" id="PS51782"/>
    </source>
</evidence>
<organism evidence="2 3">
    <name type="scientific">Heliorestis convoluta</name>
    <dbReference type="NCBI Taxonomy" id="356322"/>
    <lineage>
        <taxon>Bacteria</taxon>
        <taxon>Bacillati</taxon>
        <taxon>Bacillota</taxon>
        <taxon>Clostridia</taxon>
        <taxon>Eubacteriales</taxon>
        <taxon>Heliobacteriaceae</taxon>
        <taxon>Heliorestis</taxon>
    </lineage>
</organism>
<gene>
    <name evidence="2" type="ORF">FTV88_2492</name>
</gene>
<dbReference type="SMART" id="SM00257">
    <property type="entry name" value="LysM"/>
    <property type="match status" value="3"/>
</dbReference>
<dbReference type="RefSeq" id="WP_153725729.1">
    <property type="nucleotide sequence ID" value="NZ_CP045875.1"/>
</dbReference>
<dbReference type="SUPFAM" id="SSF54106">
    <property type="entry name" value="LysM domain"/>
    <property type="match status" value="3"/>
</dbReference>
<dbReference type="OrthoDB" id="9811296at2"/>
<evidence type="ECO:0000313" key="3">
    <source>
        <dbReference type="Proteomes" id="UP000366051"/>
    </source>
</evidence>
<dbReference type="PANTHER" id="PTHR33734">
    <property type="entry name" value="LYSM DOMAIN-CONTAINING GPI-ANCHORED PROTEIN 2"/>
    <property type="match status" value="1"/>
</dbReference>
<dbReference type="Gene3D" id="3.10.350.10">
    <property type="entry name" value="LysM domain"/>
    <property type="match status" value="3"/>
</dbReference>
<dbReference type="PANTHER" id="PTHR33734:SF22">
    <property type="entry name" value="MEMBRANE-BOUND LYTIC MUREIN TRANSGLYCOSYLASE D"/>
    <property type="match status" value="1"/>
</dbReference>
<protein>
    <submittedName>
        <fullName evidence="2">LysM domain protein</fullName>
    </submittedName>
</protein>